<sequence length="203" mass="22246">LSPEPPAKRTPSPGNDNATRQGTPPRRNPGPRTHDAGPQGPQTNHTRFGRWSSKMTTRRTNPPNSPLGMMMRPAKTTRAKRNTPMTTGQTKPKRVPHTRFGGRKPRTNPTPASAGGVVILSNKLKPRRKPRMNPTPAEAGVVIFKVSILLNPHPPTEATTPPSENTRPWVGGNPNGEARNNVPSTTHLPKRYHTPARVGVWCY</sequence>
<comment type="caution">
    <text evidence="2">The sequence shown here is derived from an EMBL/GenBank/DDBJ whole genome shotgun (WGS) entry which is preliminary data.</text>
</comment>
<proteinExistence type="predicted"/>
<dbReference type="Proteomes" id="UP000886523">
    <property type="component" value="Unassembled WGS sequence"/>
</dbReference>
<evidence type="ECO:0000313" key="3">
    <source>
        <dbReference type="Proteomes" id="UP000886523"/>
    </source>
</evidence>
<feature type="non-terminal residue" evidence="2">
    <location>
        <position position="1"/>
    </location>
</feature>
<dbReference type="EMBL" id="MU129832">
    <property type="protein sequence ID" value="KAF9502623.1"/>
    <property type="molecule type" value="Genomic_DNA"/>
</dbReference>
<evidence type="ECO:0000313" key="2">
    <source>
        <dbReference type="EMBL" id="KAF9502623.1"/>
    </source>
</evidence>
<evidence type="ECO:0000256" key="1">
    <source>
        <dbReference type="SAM" id="MobiDB-lite"/>
    </source>
</evidence>
<keyword evidence="3" id="KW-1185">Reference proteome</keyword>
<feature type="compositionally biased region" description="Polar residues" evidence="1">
    <location>
        <begin position="157"/>
        <end position="166"/>
    </location>
</feature>
<protein>
    <submittedName>
        <fullName evidence="2">Uncharacterized protein</fullName>
    </submittedName>
</protein>
<feature type="region of interest" description="Disordered" evidence="1">
    <location>
        <begin position="1"/>
        <end position="115"/>
    </location>
</feature>
<organism evidence="2 3">
    <name type="scientific">Hydnum rufescens UP504</name>
    <dbReference type="NCBI Taxonomy" id="1448309"/>
    <lineage>
        <taxon>Eukaryota</taxon>
        <taxon>Fungi</taxon>
        <taxon>Dikarya</taxon>
        <taxon>Basidiomycota</taxon>
        <taxon>Agaricomycotina</taxon>
        <taxon>Agaricomycetes</taxon>
        <taxon>Cantharellales</taxon>
        <taxon>Hydnaceae</taxon>
        <taxon>Hydnum</taxon>
    </lineage>
</organism>
<feature type="region of interest" description="Disordered" evidence="1">
    <location>
        <begin position="153"/>
        <end position="190"/>
    </location>
</feature>
<feature type="compositionally biased region" description="Polar residues" evidence="1">
    <location>
        <begin position="53"/>
        <end position="62"/>
    </location>
</feature>
<accession>A0A9P6AA17</accession>
<name>A0A9P6AA17_9AGAM</name>
<reference evidence="2" key="1">
    <citation type="journal article" date="2020" name="Nat. Commun.">
        <title>Large-scale genome sequencing of mycorrhizal fungi provides insights into the early evolution of symbiotic traits.</title>
        <authorList>
            <person name="Miyauchi S."/>
            <person name="Kiss E."/>
            <person name="Kuo A."/>
            <person name="Drula E."/>
            <person name="Kohler A."/>
            <person name="Sanchez-Garcia M."/>
            <person name="Morin E."/>
            <person name="Andreopoulos B."/>
            <person name="Barry K.W."/>
            <person name="Bonito G."/>
            <person name="Buee M."/>
            <person name="Carver A."/>
            <person name="Chen C."/>
            <person name="Cichocki N."/>
            <person name="Clum A."/>
            <person name="Culley D."/>
            <person name="Crous P.W."/>
            <person name="Fauchery L."/>
            <person name="Girlanda M."/>
            <person name="Hayes R.D."/>
            <person name="Keri Z."/>
            <person name="LaButti K."/>
            <person name="Lipzen A."/>
            <person name="Lombard V."/>
            <person name="Magnuson J."/>
            <person name="Maillard F."/>
            <person name="Murat C."/>
            <person name="Nolan M."/>
            <person name="Ohm R.A."/>
            <person name="Pangilinan J."/>
            <person name="Pereira M.F."/>
            <person name="Perotto S."/>
            <person name="Peter M."/>
            <person name="Pfister S."/>
            <person name="Riley R."/>
            <person name="Sitrit Y."/>
            <person name="Stielow J.B."/>
            <person name="Szollosi G."/>
            <person name="Zifcakova L."/>
            <person name="Stursova M."/>
            <person name="Spatafora J.W."/>
            <person name="Tedersoo L."/>
            <person name="Vaario L.M."/>
            <person name="Yamada A."/>
            <person name="Yan M."/>
            <person name="Wang P."/>
            <person name="Xu J."/>
            <person name="Bruns T."/>
            <person name="Baldrian P."/>
            <person name="Vilgalys R."/>
            <person name="Dunand C."/>
            <person name="Henrissat B."/>
            <person name="Grigoriev I.V."/>
            <person name="Hibbett D."/>
            <person name="Nagy L.G."/>
            <person name="Martin F.M."/>
        </authorList>
    </citation>
    <scope>NUCLEOTIDE SEQUENCE</scope>
    <source>
        <strain evidence="2">UP504</strain>
    </source>
</reference>
<dbReference type="AlphaFoldDB" id="A0A9P6AA17"/>
<feature type="compositionally biased region" description="Basic residues" evidence="1">
    <location>
        <begin position="91"/>
        <end position="106"/>
    </location>
</feature>
<gene>
    <name evidence="2" type="ORF">BS47DRAFT_1370135</name>
</gene>